<organism evidence="1 2">
    <name type="scientific">Choiromyces venosus 120613-1</name>
    <dbReference type="NCBI Taxonomy" id="1336337"/>
    <lineage>
        <taxon>Eukaryota</taxon>
        <taxon>Fungi</taxon>
        <taxon>Dikarya</taxon>
        <taxon>Ascomycota</taxon>
        <taxon>Pezizomycotina</taxon>
        <taxon>Pezizomycetes</taxon>
        <taxon>Pezizales</taxon>
        <taxon>Tuberaceae</taxon>
        <taxon>Choiromyces</taxon>
    </lineage>
</organism>
<dbReference type="AlphaFoldDB" id="A0A3N4J7G7"/>
<reference evidence="1 2" key="1">
    <citation type="journal article" date="2018" name="Nat. Ecol. Evol.">
        <title>Pezizomycetes genomes reveal the molecular basis of ectomycorrhizal truffle lifestyle.</title>
        <authorList>
            <person name="Murat C."/>
            <person name="Payen T."/>
            <person name="Noel B."/>
            <person name="Kuo A."/>
            <person name="Morin E."/>
            <person name="Chen J."/>
            <person name="Kohler A."/>
            <person name="Krizsan K."/>
            <person name="Balestrini R."/>
            <person name="Da Silva C."/>
            <person name="Montanini B."/>
            <person name="Hainaut M."/>
            <person name="Levati E."/>
            <person name="Barry K.W."/>
            <person name="Belfiori B."/>
            <person name="Cichocki N."/>
            <person name="Clum A."/>
            <person name="Dockter R.B."/>
            <person name="Fauchery L."/>
            <person name="Guy J."/>
            <person name="Iotti M."/>
            <person name="Le Tacon F."/>
            <person name="Lindquist E.A."/>
            <person name="Lipzen A."/>
            <person name="Malagnac F."/>
            <person name="Mello A."/>
            <person name="Molinier V."/>
            <person name="Miyauchi S."/>
            <person name="Poulain J."/>
            <person name="Riccioni C."/>
            <person name="Rubini A."/>
            <person name="Sitrit Y."/>
            <person name="Splivallo R."/>
            <person name="Traeger S."/>
            <person name="Wang M."/>
            <person name="Zifcakova L."/>
            <person name="Wipf D."/>
            <person name="Zambonelli A."/>
            <person name="Paolocci F."/>
            <person name="Nowrousian M."/>
            <person name="Ottonello S."/>
            <person name="Baldrian P."/>
            <person name="Spatafora J.W."/>
            <person name="Henrissat B."/>
            <person name="Nagy L.G."/>
            <person name="Aury J.M."/>
            <person name="Wincker P."/>
            <person name="Grigoriev I.V."/>
            <person name="Bonfante P."/>
            <person name="Martin F.M."/>
        </authorList>
    </citation>
    <scope>NUCLEOTIDE SEQUENCE [LARGE SCALE GENOMIC DNA]</scope>
    <source>
        <strain evidence="1 2">120613-1</strain>
    </source>
</reference>
<keyword evidence="2" id="KW-1185">Reference proteome</keyword>
<gene>
    <name evidence="1" type="ORF">L873DRAFT_1793094</name>
</gene>
<protein>
    <submittedName>
        <fullName evidence="1">Uncharacterized protein</fullName>
    </submittedName>
</protein>
<dbReference type="Proteomes" id="UP000276215">
    <property type="component" value="Unassembled WGS sequence"/>
</dbReference>
<sequence length="261" mass="28973">MPPIAGEHWKYSSQSEKKVNATFYRVWCKASILVQSEGIRAEKLEEYGVRILTAEEGIWLLGDAEGSSFQSDRKVMLNHILLRCPYATAAVKNSFYRLQYSEDPHPEYNDETGAVTIRTVSRLGSRINTVRVRGGIQYDRRGSSSLSPIPGSVLSLKHQTTTPDIELIIKKSRSTSPASSIASSSGQQQFITIPAKHKAFSRIEKEEFQLQIATAVFSSGLAEQAVEDPEFQQMIQLANPMAPIPNHQQIGGPLLKKLVSI</sequence>
<proteinExistence type="predicted"/>
<evidence type="ECO:0000313" key="2">
    <source>
        <dbReference type="Proteomes" id="UP000276215"/>
    </source>
</evidence>
<dbReference type="EMBL" id="ML120440">
    <property type="protein sequence ID" value="RPA94232.1"/>
    <property type="molecule type" value="Genomic_DNA"/>
</dbReference>
<accession>A0A3N4J7G7</accession>
<evidence type="ECO:0000313" key="1">
    <source>
        <dbReference type="EMBL" id="RPA94232.1"/>
    </source>
</evidence>
<name>A0A3N4J7G7_9PEZI</name>